<dbReference type="PANTHER" id="PTHR34978:SF3">
    <property type="entry name" value="SLR0241 PROTEIN"/>
    <property type="match status" value="1"/>
</dbReference>
<name>A0ABQ1FTD4_9GAMM</name>
<evidence type="ECO:0000256" key="2">
    <source>
        <dbReference type="SAM" id="MobiDB-lite"/>
    </source>
</evidence>
<gene>
    <name evidence="5" type="ORF">GCM10010981_14700</name>
</gene>
<evidence type="ECO:0000256" key="3">
    <source>
        <dbReference type="SAM" id="Phobius"/>
    </source>
</evidence>
<organism evidence="5 6">
    <name type="scientific">Dyella nitratireducens</name>
    <dbReference type="NCBI Taxonomy" id="1849580"/>
    <lineage>
        <taxon>Bacteria</taxon>
        <taxon>Pseudomonadati</taxon>
        <taxon>Pseudomonadota</taxon>
        <taxon>Gammaproteobacteria</taxon>
        <taxon>Lysobacterales</taxon>
        <taxon>Rhodanobacteraceae</taxon>
        <taxon>Dyella</taxon>
    </lineage>
</organism>
<reference evidence="6" key="1">
    <citation type="journal article" date="2019" name="Int. J. Syst. Evol. Microbiol.">
        <title>The Global Catalogue of Microorganisms (GCM) 10K type strain sequencing project: providing services to taxonomists for standard genome sequencing and annotation.</title>
        <authorList>
            <consortium name="The Broad Institute Genomics Platform"/>
            <consortium name="The Broad Institute Genome Sequencing Center for Infectious Disease"/>
            <person name="Wu L."/>
            <person name="Ma J."/>
        </authorList>
    </citation>
    <scope>NUCLEOTIDE SEQUENCE [LARGE SCALE GENOMIC DNA]</scope>
    <source>
        <strain evidence="6">CGMCC 1.15439</strain>
    </source>
</reference>
<feature type="compositionally biased region" description="Pro residues" evidence="2">
    <location>
        <begin position="377"/>
        <end position="393"/>
    </location>
</feature>
<accession>A0ABQ1FTD4</accession>
<feature type="transmembrane region" description="Helical" evidence="3">
    <location>
        <begin position="45"/>
        <end position="67"/>
    </location>
</feature>
<feature type="region of interest" description="Disordered" evidence="2">
    <location>
        <begin position="363"/>
        <end position="396"/>
    </location>
</feature>
<dbReference type="EMBL" id="BMJA01000001">
    <property type="protein sequence ID" value="GGA27079.1"/>
    <property type="molecule type" value="Genomic_DNA"/>
</dbReference>
<dbReference type="RefSeq" id="WP_188793579.1">
    <property type="nucleotide sequence ID" value="NZ_BMJA01000001.1"/>
</dbReference>
<feature type="domain" description="Peptidase M56" evidence="4">
    <location>
        <begin position="17"/>
        <end position="306"/>
    </location>
</feature>
<keyword evidence="3" id="KW-0812">Transmembrane</keyword>
<dbReference type="Gene3D" id="3.30.2010.10">
    <property type="entry name" value="Metalloproteases ('zincins'), catalytic domain"/>
    <property type="match status" value="1"/>
</dbReference>
<protein>
    <recommendedName>
        <fullName evidence="4">Peptidase M56 domain-containing protein</fullName>
    </recommendedName>
</protein>
<feature type="coiled-coil region" evidence="1">
    <location>
        <begin position="554"/>
        <end position="581"/>
    </location>
</feature>
<sequence>MDTLSTFADALLSRLAWTSVQAVLLIAALWLIMRYVPRLSPAVRCMLWWLVSAQLVLGMTLSTPVQLHWLKPVEQKPFTVPHDVVMHISADTTAAIVAAQATAIPSPTSHWNGSWSEAVLLLWLSIILLQVIFAIRHWLEAQALLREARPATSTTLQSLCMQQARALGMRRIPVLRVSDAIVSPQVTGLWRPVVLMPAEQTLSQDELAMAIAHELAHIHRGDLWLGWIPALAQRLFFFHPLVNWAMREYAIYREAACDAQVLQRHDATPQHYGHLLVRLGVVNPVHSSLAGASSTFLHLKRRLIMLQQSVNDTTPGLRSWLLVAAIALVGVLPYRVTASDVTSQTHAAPVSIESIPATPAIPPAPPAPAVAATSSVPPIPPAPDAPPTPPAPPAALGFNASRTQIHTHDNATRSLLLYDGDTLIVDGKDSDVAAIERMHKSGSPLLWFRRNGRAYVSHDANLIREAQDAYVSFDVPTRGEQQLVAKQSELAAQESALVSRDSALAGREAELASRSVSLDSQRLALQSLPLQEKYIQEASLQGQQQGVRATQVEIDREHHVLSQATQNLAKQEAELAAREAIMSQQQIAGTRQANQQLDKLLDEAVARGLAKPADR</sequence>
<comment type="caution">
    <text evidence="5">The sequence shown here is derived from an EMBL/GenBank/DDBJ whole genome shotgun (WGS) entry which is preliminary data.</text>
</comment>
<proteinExistence type="predicted"/>
<evidence type="ECO:0000313" key="6">
    <source>
        <dbReference type="Proteomes" id="UP000620046"/>
    </source>
</evidence>
<feature type="transmembrane region" description="Helical" evidence="3">
    <location>
        <begin position="118"/>
        <end position="139"/>
    </location>
</feature>
<keyword evidence="6" id="KW-1185">Reference proteome</keyword>
<keyword evidence="3" id="KW-0472">Membrane</keyword>
<dbReference type="Pfam" id="PF05569">
    <property type="entry name" value="Peptidase_M56"/>
    <property type="match status" value="1"/>
</dbReference>
<feature type="transmembrane region" description="Helical" evidence="3">
    <location>
        <begin position="15"/>
        <end position="33"/>
    </location>
</feature>
<keyword evidence="3" id="KW-1133">Transmembrane helix</keyword>
<dbReference type="InterPro" id="IPR008756">
    <property type="entry name" value="Peptidase_M56"/>
</dbReference>
<dbReference type="Proteomes" id="UP000620046">
    <property type="component" value="Unassembled WGS sequence"/>
</dbReference>
<evidence type="ECO:0000259" key="4">
    <source>
        <dbReference type="Pfam" id="PF05569"/>
    </source>
</evidence>
<dbReference type="InterPro" id="IPR052173">
    <property type="entry name" value="Beta-lactam_resp_regulator"/>
</dbReference>
<evidence type="ECO:0000256" key="1">
    <source>
        <dbReference type="SAM" id="Coils"/>
    </source>
</evidence>
<dbReference type="CDD" id="cd07341">
    <property type="entry name" value="M56_BlaR1_MecR1_like"/>
    <property type="match status" value="1"/>
</dbReference>
<evidence type="ECO:0000313" key="5">
    <source>
        <dbReference type="EMBL" id="GGA27079.1"/>
    </source>
</evidence>
<keyword evidence="1" id="KW-0175">Coiled coil</keyword>
<dbReference type="PANTHER" id="PTHR34978">
    <property type="entry name" value="POSSIBLE SENSOR-TRANSDUCER PROTEIN BLAR"/>
    <property type="match status" value="1"/>
</dbReference>